<feature type="transmembrane region" description="Helical" evidence="1">
    <location>
        <begin position="551"/>
        <end position="576"/>
    </location>
</feature>
<dbReference type="RefSeq" id="WP_126594113.1">
    <property type="nucleotide sequence ID" value="NZ_BIFQ01000001.1"/>
</dbReference>
<feature type="transmembrane region" description="Helical" evidence="1">
    <location>
        <begin position="588"/>
        <end position="616"/>
    </location>
</feature>
<dbReference type="AlphaFoldDB" id="A0A401Z7H8"/>
<keyword evidence="1" id="KW-1133">Transmembrane helix</keyword>
<proteinExistence type="predicted"/>
<gene>
    <name evidence="3" type="ORF">KDAU_00950</name>
</gene>
<feature type="transmembrane region" description="Helical" evidence="1">
    <location>
        <begin position="628"/>
        <end position="647"/>
    </location>
</feature>
<evidence type="ECO:0000256" key="1">
    <source>
        <dbReference type="SAM" id="Phobius"/>
    </source>
</evidence>
<dbReference type="Gene3D" id="3.40.710.10">
    <property type="entry name" value="DD-peptidase/beta-lactamase superfamily"/>
    <property type="match status" value="1"/>
</dbReference>
<evidence type="ECO:0000313" key="3">
    <source>
        <dbReference type="EMBL" id="GCE02766.1"/>
    </source>
</evidence>
<name>A0A401Z7H8_9CHLR</name>
<keyword evidence="1" id="KW-0812">Transmembrane</keyword>
<dbReference type="PANTHER" id="PTHR46825">
    <property type="entry name" value="D-ALANYL-D-ALANINE-CARBOXYPEPTIDASE/ENDOPEPTIDASE AMPH"/>
    <property type="match status" value="1"/>
</dbReference>
<comment type="caution">
    <text evidence="3">The sequence shown here is derived from an EMBL/GenBank/DDBJ whole genome shotgun (WGS) entry which is preliminary data.</text>
</comment>
<organism evidence="3 4">
    <name type="scientific">Dictyobacter aurantiacus</name>
    <dbReference type="NCBI Taxonomy" id="1936993"/>
    <lineage>
        <taxon>Bacteria</taxon>
        <taxon>Bacillati</taxon>
        <taxon>Chloroflexota</taxon>
        <taxon>Ktedonobacteria</taxon>
        <taxon>Ktedonobacterales</taxon>
        <taxon>Dictyobacteraceae</taxon>
        <taxon>Dictyobacter</taxon>
    </lineage>
</organism>
<keyword evidence="4" id="KW-1185">Reference proteome</keyword>
<dbReference type="Proteomes" id="UP000287224">
    <property type="component" value="Unassembled WGS sequence"/>
</dbReference>
<protein>
    <submittedName>
        <fullName evidence="3">FmtA-like protein</fullName>
    </submittedName>
</protein>
<dbReference type="Pfam" id="PF00144">
    <property type="entry name" value="Beta-lactamase"/>
    <property type="match status" value="1"/>
</dbReference>
<keyword evidence="1" id="KW-0472">Membrane</keyword>
<dbReference type="InterPro" id="IPR012338">
    <property type="entry name" value="Beta-lactam/transpept-like"/>
</dbReference>
<sequence length="652" mass="72914">MVAWPYRMRYASKAFLILLVFILLTCNASRALAHALPVMAPFPPSAGPGDSRELETFLDRELGAQLAKKHIPGATVSVVKDGRLFFAKGYGYADLQHGTRVNAETTLFRIGSVSKLFTWTAVMQLAEQGKLDLHADVNRYLKTFQIPATYPQPITLAHLLTHTPGFEDRGTGIMARTPGDLEPPGTWLATHIPARVRPPGTLVSYSNYGVALAGYIVQQVSGMPFDQYVEEKIFRPLKMTYSTFRQPVPARLAPNLSKGYQYENGSNRVLPFELFQIAPAGSMSSTATDIANFMLAHLQDGRFNTQRILQEATAREMHRQHFTSDTRLPGMDYGFYEMQVNRLHLIGHGGDTTAFHSLLALLPAQQLGLFVSYNSSSGEGAREELLQAFLDHYFPVPKVQQHTPQISGFSGRANQIIGTYWPTRRSYTTFEKVFLLKDPVTVSNGSNSDLTITGVSKTPLNMREVSPWVFQEKGKTMVVVFQTHSEGTTMFVSNSLSPFMKVAWYNTPTFQYPLLLVCALIFLSALLLWLFQMVRVRHRGQTHPPLAGFCLARWLTGIVCLLNLIILAVLIVQILAEQVKEIMFGVPPWLVVLFILALASALLTIGVLVCTVLLWWKRWWSPAVRIHYTLVALAALIFAAELAYWNLLGFRA</sequence>
<dbReference type="OrthoDB" id="9797709at2"/>
<accession>A0A401Z7H8</accession>
<dbReference type="InterPro" id="IPR050491">
    <property type="entry name" value="AmpC-like"/>
</dbReference>
<feature type="transmembrane region" description="Helical" evidence="1">
    <location>
        <begin position="510"/>
        <end position="531"/>
    </location>
</feature>
<dbReference type="PANTHER" id="PTHR46825:SF9">
    <property type="entry name" value="BETA-LACTAMASE-RELATED DOMAIN-CONTAINING PROTEIN"/>
    <property type="match status" value="1"/>
</dbReference>
<dbReference type="SUPFAM" id="SSF56601">
    <property type="entry name" value="beta-lactamase/transpeptidase-like"/>
    <property type="match status" value="1"/>
</dbReference>
<dbReference type="InterPro" id="IPR001466">
    <property type="entry name" value="Beta-lactam-related"/>
</dbReference>
<evidence type="ECO:0000259" key="2">
    <source>
        <dbReference type="Pfam" id="PF00144"/>
    </source>
</evidence>
<evidence type="ECO:0000313" key="4">
    <source>
        <dbReference type="Proteomes" id="UP000287224"/>
    </source>
</evidence>
<dbReference type="EMBL" id="BIFQ01000001">
    <property type="protein sequence ID" value="GCE02766.1"/>
    <property type="molecule type" value="Genomic_DNA"/>
</dbReference>
<feature type="domain" description="Beta-lactamase-related" evidence="2">
    <location>
        <begin position="59"/>
        <end position="384"/>
    </location>
</feature>
<reference evidence="4" key="1">
    <citation type="submission" date="2018-12" db="EMBL/GenBank/DDBJ databases">
        <title>Tengunoibacter tsumagoiensis gen. nov., sp. nov., Dictyobacter kobayashii sp. nov., D. alpinus sp. nov., and D. joshuensis sp. nov. and description of Dictyobacteraceae fam. nov. within the order Ktedonobacterales isolated from Tengu-no-mugimeshi.</title>
        <authorList>
            <person name="Wang C.M."/>
            <person name="Zheng Y."/>
            <person name="Sakai Y."/>
            <person name="Toyoda A."/>
            <person name="Minakuchi Y."/>
            <person name="Abe K."/>
            <person name="Yokota A."/>
            <person name="Yabe S."/>
        </authorList>
    </citation>
    <scope>NUCLEOTIDE SEQUENCE [LARGE SCALE GENOMIC DNA]</scope>
    <source>
        <strain evidence="4">S-27</strain>
    </source>
</reference>